<evidence type="ECO:0000313" key="1">
    <source>
        <dbReference type="EMBL" id="MFC4870675.1"/>
    </source>
</evidence>
<sequence>MNIEERQKLYTYFDGKDHVTEREKYKYFSENDPHILNLKKQVERIVHQKGLAPIMNDTKWMELQESVKKLPFPPPYIQKLVLDETDYKKLILSDAPQYLGDWTPFYNEGLPLFFEIEWMKIRPRYARYRGRLVKPEILDESGQFEQILKECFIPYEEDSGTFTIFGYK</sequence>
<dbReference type="RefSeq" id="WP_377061441.1">
    <property type="nucleotide sequence ID" value="NZ_JBHSJJ010000002.1"/>
</dbReference>
<gene>
    <name evidence="1" type="ORF">ACFPFU_03185</name>
</gene>
<accession>A0ABV9SW88</accession>
<reference evidence="2" key="1">
    <citation type="journal article" date="2019" name="Int. J. Syst. Evol. Microbiol.">
        <title>The Global Catalogue of Microorganisms (GCM) 10K type strain sequencing project: providing services to taxonomists for standard genome sequencing and annotation.</title>
        <authorList>
            <consortium name="The Broad Institute Genomics Platform"/>
            <consortium name="The Broad Institute Genome Sequencing Center for Infectious Disease"/>
            <person name="Wu L."/>
            <person name="Ma J."/>
        </authorList>
    </citation>
    <scope>NUCLEOTIDE SEQUENCE [LARGE SCALE GENOMIC DNA]</scope>
    <source>
        <strain evidence="2">CGMCC 4.7466</strain>
    </source>
</reference>
<comment type="caution">
    <text evidence="1">The sequence shown here is derived from an EMBL/GenBank/DDBJ whole genome shotgun (WGS) entry which is preliminary data.</text>
</comment>
<protein>
    <submittedName>
        <fullName evidence="1">DUF6678 family protein</fullName>
    </submittedName>
</protein>
<dbReference type="Proteomes" id="UP001595818">
    <property type="component" value="Unassembled WGS sequence"/>
</dbReference>
<evidence type="ECO:0000313" key="2">
    <source>
        <dbReference type="Proteomes" id="UP001595818"/>
    </source>
</evidence>
<name>A0ABV9SW88_9BACT</name>
<organism evidence="1 2">
    <name type="scientific">Negadavirga shengliensis</name>
    <dbReference type="NCBI Taxonomy" id="1389218"/>
    <lineage>
        <taxon>Bacteria</taxon>
        <taxon>Pseudomonadati</taxon>
        <taxon>Bacteroidota</taxon>
        <taxon>Cytophagia</taxon>
        <taxon>Cytophagales</taxon>
        <taxon>Cyclobacteriaceae</taxon>
        <taxon>Negadavirga</taxon>
    </lineage>
</organism>
<dbReference type="EMBL" id="JBHSJJ010000002">
    <property type="protein sequence ID" value="MFC4870675.1"/>
    <property type="molecule type" value="Genomic_DNA"/>
</dbReference>
<dbReference type="InterPro" id="IPR046500">
    <property type="entry name" value="DUF6678"/>
</dbReference>
<dbReference type="Pfam" id="PF20383">
    <property type="entry name" value="DUF6678"/>
    <property type="match status" value="1"/>
</dbReference>
<proteinExistence type="predicted"/>
<keyword evidence="2" id="KW-1185">Reference proteome</keyword>